<name>A0AA39TQS6_9PEZI</name>
<comment type="caution">
    <text evidence="3">The sequence shown here is derived from an EMBL/GenBank/DDBJ whole genome shotgun (WGS) entry which is preliminary data.</text>
</comment>
<sequence>MADNHPSGFSTVNLSIPTIKTFHKKPYPAISPLRPELSQAGRTVLLTGSTGGIGFAIARAFVQAQAARVIITSRRASAAASAQAALTAFAKSINSPTVAIGTTSDVSDLAQSEQLWAKLASDNIYVDVLVLNAAYFGASATILKSPLAATWNAYEVNVRTLIDTTKRFYEQPGGQEGRKKKYVVNVSTSAIHNFYTEATTMPLYGASKNAGTLAMQQIAKDIDVKDLQIVSYHPGGVFTQATRDAGYTEDMIPFDHEDLPGNWGVWAASEEAAFLHGRFVVVHWDIDDLKKEETRKLIAADPHFLQIGVVGVDSI</sequence>
<gene>
    <name evidence="3" type="ORF">B0T17DRAFT_129095</name>
</gene>
<dbReference type="PANTHER" id="PTHR42901">
    <property type="entry name" value="ALCOHOL DEHYDROGENASE"/>
    <property type="match status" value="1"/>
</dbReference>
<dbReference type="GO" id="GO:0016491">
    <property type="term" value="F:oxidoreductase activity"/>
    <property type="evidence" value="ECO:0007669"/>
    <property type="project" value="UniProtKB-KW"/>
</dbReference>
<dbReference type="InterPro" id="IPR002347">
    <property type="entry name" value="SDR_fam"/>
</dbReference>
<evidence type="ECO:0000313" key="3">
    <source>
        <dbReference type="EMBL" id="KAK0609662.1"/>
    </source>
</evidence>
<evidence type="ECO:0000256" key="1">
    <source>
        <dbReference type="ARBA" id="ARBA00006484"/>
    </source>
</evidence>
<keyword evidence="4" id="KW-1185">Reference proteome</keyword>
<dbReference type="PRINTS" id="PR00081">
    <property type="entry name" value="GDHRDH"/>
</dbReference>
<dbReference type="SUPFAM" id="SSF51735">
    <property type="entry name" value="NAD(P)-binding Rossmann-fold domains"/>
    <property type="match status" value="1"/>
</dbReference>
<organism evidence="3 4">
    <name type="scientific">Bombardia bombarda</name>
    <dbReference type="NCBI Taxonomy" id="252184"/>
    <lineage>
        <taxon>Eukaryota</taxon>
        <taxon>Fungi</taxon>
        <taxon>Dikarya</taxon>
        <taxon>Ascomycota</taxon>
        <taxon>Pezizomycotina</taxon>
        <taxon>Sordariomycetes</taxon>
        <taxon>Sordariomycetidae</taxon>
        <taxon>Sordariales</taxon>
        <taxon>Lasiosphaeriaceae</taxon>
        <taxon>Bombardia</taxon>
    </lineage>
</organism>
<dbReference type="Pfam" id="PF00106">
    <property type="entry name" value="adh_short"/>
    <property type="match status" value="1"/>
</dbReference>
<proteinExistence type="inferred from homology"/>
<dbReference type="PANTHER" id="PTHR42901:SF1">
    <property type="entry name" value="ALCOHOL DEHYDROGENASE"/>
    <property type="match status" value="1"/>
</dbReference>
<dbReference type="Gene3D" id="3.40.50.720">
    <property type="entry name" value="NAD(P)-binding Rossmann-like Domain"/>
    <property type="match status" value="1"/>
</dbReference>
<evidence type="ECO:0000313" key="4">
    <source>
        <dbReference type="Proteomes" id="UP001174934"/>
    </source>
</evidence>
<dbReference type="EMBL" id="JAULSR010000012">
    <property type="protein sequence ID" value="KAK0609662.1"/>
    <property type="molecule type" value="Genomic_DNA"/>
</dbReference>
<protein>
    <submittedName>
        <fullName evidence="3">Uncharacterized protein</fullName>
    </submittedName>
</protein>
<keyword evidence="2" id="KW-0560">Oxidoreductase</keyword>
<dbReference type="Proteomes" id="UP001174934">
    <property type="component" value="Unassembled WGS sequence"/>
</dbReference>
<comment type="similarity">
    <text evidence="1">Belongs to the short-chain dehydrogenases/reductases (SDR) family.</text>
</comment>
<dbReference type="InterPro" id="IPR036291">
    <property type="entry name" value="NAD(P)-bd_dom_sf"/>
</dbReference>
<reference evidence="3" key="1">
    <citation type="submission" date="2023-06" db="EMBL/GenBank/DDBJ databases">
        <title>Genome-scale phylogeny and comparative genomics of the fungal order Sordariales.</title>
        <authorList>
            <consortium name="Lawrence Berkeley National Laboratory"/>
            <person name="Hensen N."/>
            <person name="Bonometti L."/>
            <person name="Westerberg I."/>
            <person name="Brannstrom I.O."/>
            <person name="Guillou S."/>
            <person name="Cros-Aarteil S."/>
            <person name="Calhoun S."/>
            <person name="Haridas S."/>
            <person name="Kuo A."/>
            <person name="Mondo S."/>
            <person name="Pangilinan J."/>
            <person name="Riley R."/>
            <person name="LaButti K."/>
            <person name="Andreopoulos B."/>
            <person name="Lipzen A."/>
            <person name="Chen C."/>
            <person name="Yanf M."/>
            <person name="Daum C."/>
            <person name="Ng V."/>
            <person name="Clum A."/>
            <person name="Steindorff A."/>
            <person name="Ohm R."/>
            <person name="Martin F."/>
            <person name="Silar P."/>
            <person name="Natvig D."/>
            <person name="Lalanne C."/>
            <person name="Gautier V."/>
            <person name="Ament-velasquez S.L."/>
            <person name="Kruys A."/>
            <person name="Hutchinson M.I."/>
            <person name="Powell A.J."/>
            <person name="Barry K."/>
            <person name="Miller A.N."/>
            <person name="Grigoriev I.V."/>
            <person name="Debuchy R."/>
            <person name="Gladieux P."/>
            <person name="Thoren M.H."/>
            <person name="Johannesson H."/>
        </authorList>
    </citation>
    <scope>NUCLEOTIDE SEQUENCE</scope>
    <source>
        <strain evidence="3">SMH3391-2</strain>
    </source>
</reference>
<dbReference type="CDD" id="cd05233">
    <property type="entry name" value="SDR_c"/>
    <property type="match status" value="1"/>
</dbReference>
<accession>A0AA39TQS6</accession>
<evidence type="ECO:0000256" key="2">
    <source>
        <dbReference type="ARBA" id="ARBA00023002"/>
    </source>
</evidence>
<dbReference type="AlphaFoldDB" id="A0AA39TQS6"/>